<dbReference type="AlphaFoldDB" id="A0A8T2N635"/>
<gene>
    <name evidence="1" type="ORF">JZ751_004182</name>
</gene>
<dbReference type="EMBL" id="JAFBMS010000111">
    <property type="protein sequence ID" value="KAG9335753.1"/>
    <property type="molecule type" value="Genomic_DNA"/>
</dbReference>
<sequence>MWAGFGLGRLGWGGGGGGGCGVEVLEFVVGVWGDIDAYALEKAPPPRGGLLVLICCGATQWGHNTTIPANLPSWPANDPGK</sequence>
<organism evidence="1 2">
    <name type="scientific">Albula glossodonta</name>
    <name type="common">roundjaw bonefish</name>
    <dbReference type="NCBI Taxonomy" id="121402"/>
    <lineage>
        <taxon>Eukaryota</taxon>
        <taxon>Metazoa</taxon>
        <taxon>Chordata</taxon>
        <taxon>Craniata</taxon>
        <taxon>Vertebrata</taxon>
        <taxon>Euteleostomi</taxon>
        <taxon>Actinopterygii</taxon>
        <taxon>Neopterygii</taxon>
        <taxon>Teleostei</taxon>
        <taxon>Albuliformes</taxon>
        <taxon>Albulidae</taxon>
        <taxon>Albula</taxon>
    </lineage>
</organism>
<reference evidence="1" key="1">
    <citation type="thesis" date="2021" institute="BYU ScholarsArchive" country="Provo, UT, USA">
        <title>Applications of and Algorithms for Genome Assembly and Genomic Analyses with an Emphasis on Marine Teleosts.</title>
        <authorList>
            <person name="Pickett B.D."/>
        </authorList>
    </citation>
    <scope>NUCLEOTIDE SEQUENCE</scope>
    <source>
        <strain evidence="1">HI-2016</strain>
    </source>
</reference>
<evidence type="ECO:0000313" key="1">
    <source>
        <dbReference type="EMBL" id="KAG9335753.1"/>
    </source>
</evidence>
<keyword evidence="2" id="KW-1185">Reference proteome</keyword>
<accession>A0A8T2N635</accession>
<proteinExistence type="predicted"/>
<evidence type="ECO:0000313" key="2">
    <source>
        <dbReference type="Proteomes" id="UP000824540"/>
    </source>
</evidence>
<name>A0A8T2N635_9TELE</name>
<comment type="caution">
    <text evidence="1">The sequence shown here is derived from an EMBL/GenBank/DDBJ whole genome shotgun (WGS) entry which is preliminary data.</text>
</comment>
<dbReference type="Proteomes" id="UP000824540">
    <property type="component" value="Unassembled WGS sequence"/>
</dbReference>
<protein>
    <submittedName>
        <fullName evidence="1">Uncharacterized protein</fullName>
    </submittedName>
</protein>